<dbReference type="InterPro" id="IPR010310">
    <property type="entry name" value="T7SS_ESAT-6-like"/>
</dbReference>
<accession>A0A3P3QTJ5</accession>
<dbReference type="Gene3D" id="1.10.287.1060">
    <property type="entry name" value="ESAT-6-like"/>
    <property type="match status" value="1"/>
</dbReference>
<keyword evidence="3" id="KW-1185">Reference proteome</keyword>
<comment type="caution">
    <text evidence="2">The sequence shown here is derived from an EMBL/GenBank/DDBJ whole genome shotgun (WGS) entry which is preliminary data.</text>
</comment>
<protein>
    <recommendedName>
        <fullName evidence="4">ESAT-6-like protein</fullName>
    </recommendedName>
</protein>
<dbReference type="EMBL" id="RRCO01000006">
    <property type="protein sequence ID" value="RRJ24541.1"/>
    <property type="molecule type" value="Genomic_DNA"/>
</dbReference>
<name>A0A3P3QTJ5_9FIRM</name>
<dbReference type="SUPFAM" id="SSF140453">
    <property type="entry name" value="EsxAB dimer-like"/>
    <property type="match status" value="1"/>
</dbReference>
<dbReference type="Proteomes" id="UP000272490">
    <property type="component" value="Unassembled WGS sequence"/>
</dbReference>
<evidence type="ECO:0008006" key="4">
    <source>
        <dbReference type="Google" id="ProtNLM"/>
    </source>
</evidence>
<reference evidence="2 3" key="1">
    <citation type="submission" date="2018-11" db="EMBL/GenBank/DDBJ databases">
        <title>Genome sequencing of Lachnoanaerobaculum sp. KCOM 2030 (= ChDC B114).</title>
        <authorList>
            <person name="Kook J.-K."/>
            <person name="Park S.-N."/>
            <person name="Lim Y.K."/>
        </authorList>
    </citation>
    <scope>NUCLEOTIDE SEQUENCE [LARGE SCALE GENOMIC DNA]</scope>
    <source>
        <strain evidence="2 3">KCOM 2030</strain>
    </source>
</reference>
<dbReference type="RefSeq" id="WP_128674881.1">
    <property type="nucleotide sequence ID" value="NZ_CAUQHB010000029.1"/>
</dbReference>
<dbReference type="OrthoDB" id="2054759at2"/>
<dbReference type="AlphaFoldDB" id="A0A3P3QTJ5"/>
<feature type="coiled-coil region" evidence="1">
    <location>
        <begin position="63"/>
        <end position="97"/>
    </location>
</feature>
<sequence length="100" mass="11548">MGQYVGVDVQVLKNDLDELKESIAALKKTFGQTSSSVESLKSKWKGEAAIQFMNYFAQETQMYEQMIVELELLQEKFAQSQKDYATAKNELRRLVDDFRV</sequence>
<dbReference type="Pfam" id="PF06013">
    <property type="entry name" value="WXG100"/>
    <property type="match status" value="1"/>
</dbReference>
<dbReference type="InterPro" id="IPR036689">
    <property type="entry name" value="ESAT-6-like_sf"/>
</dbReference>
<gene>
    <name evidence="2" type="ORF">EHV10_12190</name>
</gene>
<organism evidence="2 3">
    <name type="scientific">Lachnoanaerobaculum gingivalis</name>
    <dbReference type="NCBI Taxonomy" id="2490855"/>
    <lineage>
        <taxon>Bacteria</taxon>
        <taxon>Bacillati</taxon>
        <taxon>Bacillota</taxon>
        <taxon>Clostridia</taxon>
        <taxon>Lachnospirales</taxon>
        <taxon>Lachnospiraceae</taxon>
        <taxon>Lachnoanaerobaculum</taxon>
    </lineage>
</organism>
<evidence type="ECO:0000256" key="1">
    <source>
        <dbReference type="SAM" id="Coils"/>
    </source>
</evidence>
<evidence type="ECO:0000313" key="3">
    <source>
        <dbReference type="Proteomes" id="UP000272490"/>
    </source>
</evidence>
<proteinExistence type="predicted"/>
<keyword evidence="1" id="KW-0175">Coiled coil</keyword>
<evidence type="ECO:0000313" key="2">
    <source>
        <dbReference type="EMBL" id="RRJ24541.1"/>
    </source>
</evidence>